<dbReference type="Gene3D" id="3.40.50.1820">
    <property type="entry name" value="alpha/beta hydrolase"/>
    <property type="match status" value="1"/>
</dbReference>
<dbReference type="Proteomes" id="UP001231362">
    <property type="component" value="Unassembled WGS sequence"/>
</dbReference>
<organism evidence="2 3">
    <name type="scientific">Anoxybacillus andreesenii</name>
    <dbReference type="NCBI Taxonomy" id="1325932"/>
    <lineage>
        <taxon>Bacteria</taxon>
        <taxon>Bacillati</taxon>
        <taxon>Bacillota</taxon>
        <taxon>Bacilli</taxon>
        <taxon>Bacillales</taxon>
        <taxon>Anoxybacillaceae</taxon>
        <taxon>Anoxybacillus</taxon>
    </lineage>
</organism>
<proteinExistence type="predicted"/>
<dbReference type="EMBL" id="JAUSTU010000014">
    <property type="protein sequence ID" value="MDQ0156717.1"/>
    <property type="molecule type" value="Genomic_DNA"/>
</dbReference>
<sequence>MKKKIIIISAIVVILIGVAYGAVGNYFYNYALNANDEKEFLEGNPHLEESEAVIAEVAEEAKLADEQFKLEHPPSELSIISNDKLKLKLHADVYQNDKAKTKWAIVTHGYTADAASMTRWARHFYEQGFHVLAPDLRGHGKSEGNYIGMGWHDRLDMLQWINEIIQIDKNAEILLFGISMGGATVMMASGEELPPNVKVIVEDCGYSSVSEVFIYQLDDLFGLPEFPVIQAANTVTNIRAGYDLYEASAVRQVAKSKTPTLFIHGDEDRFVPYEMLDEVYNAAPVEKEKLVIEGAGHGDAEKVNPELYWNTIWGFVGKYIEL</sequence>
<dbReference type="RefSeq" id="WP_307151216.1">
    <property type="nucleotide sequence ID" value="NZ_JAUSTU010000014.1"/>
</dbReference>
<dbReference type="InterPro" id="IPR000073">
    <property type="entry name" value="AB_hydrolase_1"/>
</dbReference>
<comment type="caution">
    <text evidence="2">The sequence shown here is derived from an EMBL/GenBank/DDBJ whole genome shotgun (WGS) entry which is preliminary data.</text>
</comment>
<protein>
    <submittedName>
        <fullName evidence="2">Fermentation-respiration switch protein FrsA (DUF1100 family)</fullName>
    </submittedName>
</protein>
<feature type="domain" description="Serine aminopeptidase S33" evidence="1">
    <location>
        <begin position="105"/>
        <end position="198"/>
    </location>
</feature>
<dbReference type="Pfam" id="PF12146">
    <property type="entry name" value="Hydrolase_4"/>
    <property type="match status" value="1"/>
</dbReference>
<accession>A0ABT9V714</accession>
<keyword evidence="3" id="KW-1185">Reference proteome</keyword>
<dbReference type="PRINTS" id="PR00111">
    <property type="entry name" value="ABHYDROLASE"/>
</dbReference>
<evidence type="ECO:0000313" key="2">
    <source>
        <dbReference type="EMBL" id="MDQ0156717.1"/>
    </source>
</evidence>
<dbReference type="PANTHER" id="PTHR43358:SF4">
    <property type="entry name" value="ALPHA_BETA HYDROLASE FOLD-1 DOMAIN-CONTAINING PROTEIN"/>
    <property type="match status" value="1"/>
</dbReference>
<dbReference type="InterPro" id="IPR052920">
    <property type="entry name" value="DNA-binding_regulatory"/>
</dbReference>
<dbReference type="InterPro" id="IPR022742">
    <property type="entry name" value="Hydrolase_4"/>
</dbReference>
<dbReference type="PANTHER" id="PTHR43358">
    <property type="entry name" value="ALPHA/BETA-HYDROLASE"/>
    <property type="match status" value="1"/>
</dbReference>
<reference evidence="2 3" key="1">
    <citation type="submission" date="2023-07" db="EMBL/GenBank/DDBJ databases">
        <title>Genomic Encyclopedia of Type Strains, Phase IV (KMG-IV): sequencing the most valuable type-strain genomes for metagenomic binning, comparative biology and taxonomic classification.</title>
        <authorList>
            <person name="Goeker M."/>
        </authorList>
    </citation>
    <scope>NUCLEOTIDE SEQUENCE [LARGE SCALE GENOMIC DNA]</scope>
    <source>
        <strain evidence="2 3">DSM 23948</strain>
    </source>
</reference>
<dbReference type="InterPro" id="IPR029058">
    <property type="entry name" value="AB_hydrolase_fold"/>
</dbReference>
<name>A0ABT9V714_9BACL</name>
<gene>
    <name evidence="2" type="ORF">J2S07_003038</name>
</gene>
<evidence type="ECO:0000259" key="1">
    <source>
        <dbReference type="Pfam" id="PF12146"/>
    </source>
</evidence>
<dbReference type="SUPFAM" id="SSF53474">
    <property type="entry name" value="alpha/beta-Hydrolases"/>
    <property type="match status" value="1"/>
</dbReference>
<evidence type="ECO:0000313" key="3">
    <source>
        <dbReference type="Proteomes" id="UP001231362"/>
    </source>
</evidence>